<evidence type="ECO:0000313" key="1">
    <source>
        <dbReference type="EMBL" id="KAK3280260.1"/>
    </source>
</evidence>
<evidence type="ECO:0000313" key="2">
    <source>
        <dbReference type="Proteomes" id="UP001190700"/>
    </source>
</evidence>
<comment type="caution">
    <text evidence="1">The sequence shown here is derived from an EMBL/GenBank/DDBJ whole genome shotgun (WGS) entry which is preliminary data.</text>
</comment>
<sequence>MLGPSEATSMCATFGLQHRRFLDHPDLDFHDAHKFNETLTVSTEEVAVFVMDMGSFHPCHCVMERKQHLANKINDFVKKARRSGLLQDHN</sequence>
<dbReference type="Proteomes" id="UP001190700">
    <property type="component" value="Unassembled WGS sequence"/>
</dbReference>
<gene>
    <name evidence="1" type="ORF">CYMTET_11894</name>
</gene>
<keyword evidence="2" id="KW-1185">Reference proteome</keyword>
<dbReference type="EMBL" id="LGRX02004467">
    <property type="protein sequence ID" value="KAK3280260.1"/>
    <property type="molecule type" value="Genomic_DNA"/>
</dbReference>
<dbReference type="AlphaFoldDB" id="A0AAE0GLQ1"/>
<proteinExistence type="predicted"/>
<reference evidence="1 2" key="1">
    <citation type="journal article" date="2015" name="Genome Biol. Evol.">
        <title>Comparative Genomics of a Bacterivorous Green Alga Reveals Evolutionary Causalities and Consequences of Phago-Mixotrophic Mode of Nutrition.</title>
        <authorList>
            <person name="Burns J.A."/>
            <person name="Paasch A."/>
            <person name="Narechania A."/>
            <person name="Kim E."/>
        </authorList>
    </citation>
    <scope>NUCLEOTIDE SEQUENCE [LARGE SCALE GENOMIC DNA]</scope>
    <source>
        <strain evidence="1 2">PLY_AMNH</strain>
    </source>
</reference>
<accession>A0AAE0GLQ1</accession>
<organism evidence="1 2">
    <name type="scientific">Cymbomonas tetramitiformis</name>
    <dbReference type="NCBI Taxonomy" id="36881"/>
    <lineage>
        <taxon>Eukaryota</taxon>
        <taxon>Viridiplantae</taxon>
        <taxon>Chlorophyta</taxon>
        <taxon>Pyramimonadophyceae</taxon>
        <taxon>Pyramimonadales</taxon>
        <taxon>Pyramimonadaceae</taxon>
        <taxon>Cymbomonas</taxon>
    </lineage>
</organism>
<protein>
    <submittedName>
        <fullName evidence="1">Uncharacterized protein</fullName>
    </submittedName>
</protein>
<name>A0AAE0GLQ1_9CHLO</name>